<evidence type="ECO:0000256" key="1">
    <source>
        <dbReference type="SAM" id="MobiDB-lite"/>
    </source>
</evidence>
<dbReference type="RefSeq" id="WP_166403092.1">
    <property type="nucleotide sequence ID" value="NZ_JAANHS010000006.1"/>
</dbReference>
<feature type="domain" description="AAA+ ATPase" evidence="2">
    <location>
        <begin position="126"/>
        <end position="268"/>
    </location>
</feature>
<organism evidence="3 4">
    <name type="scientific">Rhodobacter calidifons</name>
    <dbReference type="NCBI Taxonomy" id="2715277"/>
    <lineage>
        <taxon>Bacteria</taxon>
        <taxon>Pseudomonadati</taxon>
        <taxon>Pseudomonadota</taxon>
        <taxon>Alphaproteobacteria</taxon>
        <taxon>Rhodobacterales</taxon>
        <taxon>Rhodobacter group</taxon>
        <taxon>Rhodobacter</taxon>
    </lineage>
</organism>
<evidence type="ECO:0000313" key="4">
    <source>
        <dbReference type="Proteomes" id="UP001515660"/>
    </source>
</evidence>
<evidence type="ECO:0000313" key="3">
    <source>
        <dbReference type="EMBL" id="NHB77066.1"/>
    </source>
</evidence>
<keyword evidence="4" id="KW-1185">Reference proteome</keyword>
<accession>A0ABX0G785</accession>
<dbReference type="Proteomes" id="UP001515660">
    <property type="component" value="Unassembled WGS sequence"/>
</dbReference>
<dbReference type="SMART" id="SM00382">
    <property type="entry name" value="AAA"/>
    <property type="match status" value="1"/>
</dbReference>
<dbReference type="PANTHER" id="PTHR35894">
    <property type="entry name" value="GENERAL SECRETION PATHWAY PROTEIN A-RELATED"/>
    <property type="match status" value="1"/>
</dbReference>
<protein>
    <submittedName>
        <fullName evidence="3">AAA family ATPase</fullName>
    </submittedName>
</protein>
<proteinExistence type="predicted"/>
<dbReference type="CDD" id="cd00009">
    <property type="entry name" value="AAA"/>
    <property type="match status" value="1"/>
</dbReference>
<dbReference type="InterPro" id="IPR052026">
    <property type="entry name" value="ExeA_AAA_ATPase_DNA-bind"/>
</dbReference>
<comment type="caution">
    <text evidence="3">The sequence shown here is derived from an EMBL/GenBank/DDBJ whole genome shotgun (WGS) entry which is preliminary data.</text>
</comment>
<dbReference type="InterPro" id="IPR049945">
    <property type="entry name" value="AAA_22"/>
</dbReference>
<dbReference type="InterPro" id="IPR003593">
    <property type="entry name" value="AAA+_ATPase"/>
</dbReference>
<dbReference type="Gene3D" id="3.40.50.300">
    <property type="entry name" value="P-loop containing nucleotide triphosphate hydrolases"/>
    <property type="match status" value="1"/>
</dbReference>
<dbReference type="InterPro" id="IPR027417">
    <property type="entry name" value="P-loop_NTPase"/>
</dbReference>
<gene>
    <name evidence="3" type="ORF">G8O29_09975</name>
</gene>
<dbReference type="Pfam" id="PF13401">
    <property type="entry name" value="AAA_22"/>
    <property type="match status" value="1"/>
</dbReference>
<evidence type="ECO:0000259" key="2">
    <source>
        <dbReference type="SMART" id="SM00382"/>
    </source>
</evidence>
<reference evidence="3 4" key="1">
    <citation type="journal article" date="2022" name="Microorganisms">
        <title>Genome Sequence and Characterization of a Xanthorhodopsin-Containing, Aerobic Anoxygenic Phototrophic Rhodobacter Species, Isolated from Mesophilic Conditions at Yellowstone National Park.</title>
        <authorList>
            <person name="Kyndt J.A."/>
            <person name="Robertson S."/>
            <person name="Shoffstall I.B."/>
            <person name="Ramaley R.F."/>
            <person name="Meyer T.E."/>
        </authorList>
    </citation>
    <scope>NUCLEOTIDE SEQUENCE [LARGE SCALE GENOMIC DNA]</scope>
    <source>
        <strain evidence="3 4">M37P</strain>
    </source>
</reference>
<sequence>MTRSRSRKLLSRILWLDPDAGNAPESAPIAADSAVDPVPDIPTYRDRSLQPTPPREFRESSLPASTRVRSRLLPNEPPVVRTPDLYTEHFGLKVRPFALTPDPEFLYWPPSHQRAYTMLEYGVRAHSPITLITGEVGAGKTTLLLHLVRSLGSELRVGLVSNPHGSRAELLRWVLHALEQPAEIEESYVDLFSRFQNFLLSEYAAGRSVVLIFDEAQNLSAEALEELRMFININSGKDEVLQLVLIGQPELRDLVSRPEMRQFAQRVAASYHLGAMDLKTLRGYIPHRLRVAGCERRIFTAPAITMIYEQTKGVPRLVNQLCDLAMVYAFTRGRQLVTPAILQQVLDDGVFFPASAPRQTSETT</sequence>
<dbReference type="SUPFAM" id="SSF52540">
    <property type="entry name" value="P-loop containing nucleoside triphosphate hydrolases"/>
    <property type="match status" value="1"/>
</dbReference>
<feature type="region of interest" description="Disordered" evidence="1">
    <location>
        <begin position="18"/>
        <end position="77"/>
    </location>
</feature>
<dbReference type="EMBL" id="JAANHS010000006">
    <property type="protein sequence ID" value="NHB77066.1"/>
    <property type="molecule type" value="Genomic_DNA"/>
</dbReference>
<dbReference type="PANTHER" id="PTHR35894:SF1">
    <property type="entry name" value="PHOSPHORIBULOKINASE _ URIDINE KINASE FAMILY"/>
    <property type="match status" value="1"/>
</dbReference>
<name>A0ABX0G785_9RHOB</name>